<dbReference type="OrthoDB" id="5296173at2"/>
<dbReference type="PANTHER" id="PTHR40278:SF2">
    <property type="entry name" value="TYPE IV PILUS INNER MEMBRANE COMPONENT PILN"/>
    <property type="match status" value="1"/>
</dbReference>
<dbReference type="GO" id="GO:0043107">
    <property type="term" value="P:type IV pilus-dependent motility"/>
    <property type="evidence" value="ECO:0007669"/>
    <property type="project" value="TreeGrafter"/>
</dbReference>
<dbReference type="GO" id="GO:0043683">
    <property type="term" value="P:type IV pilus assembly"/>
    <property type="evidence" value="ECO:0007669"/>
    <property type="project" value="TreeGrafter"/>
</dbReference>
<dbReference type="Pfam" id="PF05137">
    <property type="entry name" value="PilN"/>
    <property type="match status" value="1"/>
</dbReference>
<sequence length="192" mass="21483">MAHINLLPWREKQRQAQKQNYLAVLFMTGALAAALFWMVGQAIDQQIGNQNARNQYLQTEITRLDSLIAEIQKVRDSKDEIEKRMALIEQLQSSRNLAPTMLDELVRVLPPGVSFTTMSRSNNAIEIDGVSDSNNRLSDFMRRLERSEVFDNAELSTIVADTSASDAVSAFNLRVQLSEKALKGAEKEGAGQ</sequence>
<comment type="caution">
    <text evidence="3">The sequence shown here is derived from an EMBL/GenBank/DDBJ whole genome shotgun (WGS) entry which is preliminary data.</text>
</comment>
<evidence type="ECO:0000313" key="4">
    <source>
        <dbReference type="Proteomes" id="UP000275281"/>
    </source>
</evidence>
<dbReference type="AlphaFoldDB" id="A0A3N5ZAC4"/>
<name>A0A3N5ZAC4_9ALTE</name>
<evidence type="ECO:0000256" key="2">
    <source>
        <dbReference type="SAM" id="Phobius"/>
    </source>
</evidence>
<dbReference type="PANTHER" id="PTHR40278">
    <property type="entry name" value="DNA UTILIZATION PROTEIN HOFN"/>
    <property type="match status" value="1"/>
</dbReference>
<dbReference type="RefSeq" id="WP_124027727.1">
    <property type="nucleotide sequence ID" value="NZ_JBHRSN010000006.1"/>
</dbReference>
<dbReference type="InterPro" id="IPR007813">
    <property type="entry name" value="PilN"/>
</dbReference>
<reference evidence="3 4" key="1">
    <citation type="submission" date="2018-11" db="EMBL/GenBank/DDBJ databases">
        <authorList>
            <person name="Ye M.-Q."/>
            <person name="Du Z.-J."/>
        </authorList>
    </citation>
    <scope>NUCLEOTIDE SEQUENCE [LARGE SCALE GENOMIC DNA]</scope>
    <source>
        <strain evidence="3 4">U0105</strain>
    </source>
</reference>
<keyword evidence="2" id="KW-1133">Transmembrane helix</keyword>
<keyword evidence="1" id="KW-0175">Coiled coil</keyword>
<protein>
    <submittedName>
        <fullName evidence="3">Pilus assembly protein CpaD</fullName>
    </submittedName>
</protein>
<evidence type="ECO:0000313" key="3">
    <source>
        <dbReference type="EMBL" id="RPJ66368.1"/>
    </source>
</evidence>
<keyword evidence="2" id="KW-0812">Transmembrane</keyword>
<keyword evidence="2" id="KW-0472">Membrane</keyword>
<organism evidence="3 4">
    <name type="scientific">Alteromonas sediminis</name>
    <dbReference type="NCBI Taxonomy" id="2259342"/>
    <lineage>
        <taxon>Bacteria</taxon>
        <taxon>Pseudomonadati</taxon>
        <taxon>Pseudomonadota</taxon>
        <taxon>Gammaproteobacteria</taxon>
        <taxon>Alteromonadales</taxon>
        <taxon>Alteromonadaceae</taxon>
        <taxon>Alteromonas/Salinimonas group</taxon>
        <taxon>Alteromonas</taxon>
    </lineage>
</organism>
<dbReference type="EMBL" id="RPOK01000003">
    <property type="protein sequence ID" value="RPJ66368.1"/>
    <property type="molecule type" value="Genomic_DNA"/>
</dbReference>
<feature type="transmembrane region" description="Helical" evidence="2">
    <location>
        <begin position="21"/>
        <end position="40"/>
    </location>
</feature>
<accession>A0A3N5ZAC4</accession>
<dbReference type="InterPro" id="IPR052534">
    <property type="entry name" value="Extracell_DNA_Util/SecSys_Comp"/>
</dbReference>
<keyword evidence="4" id="KW-1185">Reference proteome</keyword>
<dbReference type="Proteomes" id="UP000275281">
    <property type="component" value="Unassembled WGS sequence"/>
</dbReference>
<gene>
    <name evidence="3" type="ORF">DRW07_09745</name>
</gene>
<evidence type="ECO:0000256" key="1">
    <source>
        <dbReference type="SAM" id="Coils"/>
    </source>
</evidence>
<feature type="coiled-coil region" evidence="1">
    <location>
        <begin position="64"/>
        <end position="91"/>
    </location>
</feature>
<proteinExistence type="predicted"/>